<proteinExistence type="predicted"/>
<dbReference type="PROSITE" id="PS50158">
    <property type="entry name" value="ZF_CCHC"/>
    <property type="match status" value="1"/>
</dbReference>
<dbReference type="Proteomes" id="UP001151760">
    <property type="component" value="Unassembled WGS sequence"/>
</dbReference>
<feature type="coiled-coil region" evidence="2">
    <location>
        <begin position="553"/>
        <end position="605"/>
    </location>
</feature>
<feature type="region of interest" description="Disordered" evidence="3">
    <location>
        <begin position="331"/>
        <end position="352"/>
    </location>
</feature>
<feature type="domain" description="CCHC-type" evidence="4">
    <location>
        <begin position="429"/>
        <end position="444"/>
    </location>
</feature>
<dbReference type="InterPro" id="IPR036875">
    <property type="entry name" value="Znf_CCHC_sf"/>
</dbReference>
<feature type="compositionally biased region" description="Low complexity" evidence="3">
    <location>
        <begin position="692"/>
        <end position="706"/>
    </location>
</feature>
<dbReference type="PANTHER" id="PTHR35317">
    <property type="entry name" value="OS04G0629600 PROTEIN"/>
    <property type="match status" value="1"/>
</dbReference>
<keyword evidence="6" id="KW-1185">Reference proteome</keyword>
<organism evidence="5 6">
    <name type="scientific">Tanacetum coccineum</name>
    <dbReference type="NCBI Taxonomy" id="301880"/>
    <lineage>
        <taxon>Eukaryota</taxon>
        <taxon>Viridiplantae</taxon>
        <taxon>Streptophyta</taxon>
        <taxon>Embryophyta</taxon>
        <taxon>Tracheophyta</taxon>
        <taxon>Spermatophyta</taxon>
        <taxon>Magnoliopsida</taxon>
        <taxon>eudicotyledons</taxon>
        <taxon>Gunneridae</taxon>
        <taxon>Pentapetalae</taxon>
        <taxon>asterids</taxon>
        <taxon>campanulids</taxon>
        <taxon>Asterales</taxon>
        <taxon>Asteraceae</taxon>
        <taxon>Asteroideae</taxon>
        <taxon>Anthemideae</taxon>
        <taxon>Anthemidinae</taxon>
        <taxon>Tanacetum</taxon>
    </lineage>
</organism>
<evidence type="ECO:0000256" key="1">
    <source>
        <dbReference type="PROSITE-ProRule" id="PRU00047"/>
    </source>
</evidence>
<keyword evidence="1" id="KW-0863">Zinc-finger</keyword>
<dbReference type="Gene3D" id="4.10.60.10">
    <property type="entry name" value="Zinc finger, CCHC-type"/>
    <property type="match status" value="1"/>
</dbReference>
<dbReference type="Pfam" id="PF14223">
    <property type="entry name" value="Retrotran_gag_2"/>
    <property type="match status" value="1"/>
</dbReference>
<reference evidence="5" key="2">
    <citation type="submission" date="2022-01" db="EMBL/GenBank/DDBJ databases">
        <authorList>
            <person name="Yamashiro T."/>
            <person name="Shiraishi A."/>
            <person name="Satake H."/>
            <person name="Nakayama K."/>
        </authorList>
    </citation>
    <scope>NUCLEOTIDE SEQUENCE</scope>
</reference>
<keyword evidence="1" id="KW-0479">Metal-binding</keyword>
<feature type="region of interest" description="Disordered" evidence="3">
    <location>
        <begin position="809"/>
        <end position="839"/>
    </location>
</feature>
<dbReference type="SMART" id="SM00343">
    <property type="entry name" value="ZnF_C2HC"/>
    <property type="match status" value="2"/>
</dbReference>
<reference evidence="5" key="1">
    <citation type="journal article" date="2022" name="Int. J. Mol. Sci.">
        <title>Draft Genome of Tanacetum Coccineum: Genomic Comparison of Closely Related Tanacetum-Family Plants.</title>
        <authorList>
            <person name="Yamashiro T."/>
            <person name="Shiraishi A."/>
            <person name="Nakayama K."/>
            <person name="Satake H."/>
        </authorList>
    </citation>
    <scope>NUCLEOTIDE SEQUENCE</scope>
</reference>
<keyword evidence="2" id="KW-0175">Coiled coil</keyword>
<evidence type="ECO:0000256" key="3">
    <source>
        <dbReference type="SAM" id="MobiDB-lite"/>
    </source>
</evidence>
<evidence type="ECO:0000256" key="2">
    <source>
        <dbReference type="SAM" id="Coils"/>
    </source>
</evidence>
<feature type="compositionally biased region" description="Low complexity" evidence="3">
    <location>
        <begin position="331"/>
        <end position="345"/>
    </location>
</feature>
<comment type="caution">
    <text evidence="5">The sequence shown here is derived from an EMBL/GenBank/DDBJ whole genome shotgun (WGS) entry which is preliminary data.</text>
</comment>
<evidence type="ECO:0000259" key="4">
    <source>
        <dbReference type="PROSITE" id="PS50158"/>
    </source>
</evidence>
<dbReference type="PANTHER" id="PTHR35317:SF23">
    <property type="entry name" value="OS04G0629600 PROTEIN"/>
    <property type="match status" value="1"/>
</dbReference>
<feature type="region of interest" description="Disordered" evidence="3">
    <location>
        <begin position="671"/>
        <end position="716"/>
    </location>
</feature>
<accession>A0ABQ5DMS0</accession>
<protein>
    <submittedName>
        <fullName evidence="5">Ribonuclease H-like domain-containing protein</fullName>
    </submittedName>
</protein>
<dbReference type="EMBL" id="BQNB010015427">
    <property type="protein sequence ID" value="GJT39918.1"/>
    <property type="molecule type" value="Genomic_DNA"/>
</dbReference>
<evidence type="ECO:0000313" key="6">
    <source>
        <dbReference type="Proteomes" id="UP001151760"/>
    </source>
</evidence>
<keyword evidence="1" id="KW-0862">Zinc</keyword>
<dbReference type="SUPFAM" id="SSF57756">
    <property type="entry name" value="Retrovirus zinc finger-like domains"/>
    <property type="match status" value="1"/>
</dbReference>
<evidence type="ECO:0000313" key="5">
    <source>
        <dbReference type="EMBL" id="GJT39918.1"/>
    </source>
</evidence>
<sequence>MCATHSMKPIHKVVYTRYVVPTGKVVVPTGRYVVPAGKVIIIVSPGKLSLVPTGRVLSPGSDNESDDASVHSEATIAQQQQNIQPQIITTVSNNNAKFPYLKKDEYEVWAMKMEYWITNNDMNIWKVIQNGNSLKRTGRDRDGRVIILPPTTADEHIAVQRESKARTTLLQSIPDDHVADFHYMDDARDIWNAVKARFGGNAESKKMRKSMLKQEFSEFRISEAEGLHKGYDRMQKILSQLNQLKAKPEDEDINLKFLRALPSSWSQVALTLKTKGGLELLSFDDLYYKLKTLEVDIKGYSTFSSSQSAGPSHSAFVSTTSASKKMSYADSPSYSSSTYTAPSNSKTGSHRSGNVIEDVLQSFVADTEPEQQLAYEDFEQIEKMDLEEMDLKWQMAMLSVRVHKFEQKAGRKIDFDKKESARFNKKKVRCYKCLQRGHFARECRAKGGNDKQRYSSFKIQEIGKKEEDSKALITVDTLVDWTEHDGQSDGVIAPKEFGMIAGCDTEDAIEEGAAKIYNLITGADTKEASTAGDAGEFALMGVTSEVHNCPFGCDNKYNELQKQHNELNEQNSEYFIQVQAYKNSLKTLEKQKRVLQKNQLTLEDKIRVLSIELENTTNLLKHSERINAIAETAKKELQTKLDNHLVQIEKWRTSSKNLFRLIDSSIDKSSEVNTNDFASSDSSVKSSEPKSNDSTSCASTSSVSTSDDVKRDLSHNVRTPTKNPIIVQDLPIFYVGHFRKNTSSISKLCFVCGSSTQLIKDCDFYEKQIANKTVGNGVGHVHSRNNVNHQNQFVQQAVLLRTGKVNIPPASLQPVPTGKPKVPAPVPTGRQNRPFLVPTDRGYSPSVTSGWWKSTARPMPHLNRPTSSYFQTYTPYVPQMYYNHMKYGGLRWATTVKPSAGYSWKTHRKGLYWGKSYSMAEDEGIFDSGCSRSDSPRGNFGLFRGKASVMNLKCIGGQASNIKLLIRPLLLGRRLISWQCKKQTIVATSSTEAEYVG</sequence>
<gene>
    <name evidence="5" type="ORF">Tco_0939783</name>
</gene>
<dbReference type="InterPro" id="IPR001878">
    <property type="entry name" value="Znf_CCHC"/>
</dbReference>
<name>A0ABQ5DMS0_9ASTR</name>